<organism evidence="2 3">
    <name type="scientific">Pseudomonas phage PAE1</name>
    <dbReference type="NCBI Taxonomy" id="1718273"/>
    <lineage>
        <taxon>Viruses</taxon>
        <taxon>Duplodnaviria</taxon>
        <taxon>Heunggongvirae</taxon>
        <taxon>Uroviricota</taxon>
        <taxon>Caudoviricetes</taxon>
        <taxon>Mesyanzhinovviridae</taxon>
        <taxon>Rabinowitzvirinae</taxon>
        <taxon>Yuavirus</taxon>
        <taxon>Yuavirus PAE1</taxon>
        <taxon>Pseudomonas virus PAE1</taxon>
    </lineage>
</organism>
<dbReference type="EMBL" id="KT734862">
    <property type="protein sequence ID" value="ALF51543.1"/>
    <property type="molecule type" value="Genomic_DNA"/>
</dbReference>
<dbReference type="Pfam" id="PF18724">
    <property type="entry name" value="ADDT"/>
    <property type="match status" value="1"/>
</dbReference>
<evidence type="ECO:0000313" key="2">
    <source>
        <dbReference type="EMBL" id="ALF51543.1"/>
    </source>
</evidence>
<dbReference type="OrthoDB" id="4516at10239"/>
<name>A0A0N7EMH5_9CAUD</name>
<accession>A0A0N7EMH5</accession>
<evidence type="ECO:0000313" key="3">
    <source>
        <dbReference type="Proteomes" id="UP000204629"/>
    </source>
</evidence>
<dbReference type="InterPro" id="IPR040741">
    <property type="entry name" value="ADDT"/>
</dbReference>
<gene>
    <name evidence="2" type="ORF">PAE1_43</name>
</gene>
<evidence type="ECO:0000259" key="1">
    <source>
        <dbReference type="Pfam" id="PF18724"/>
    </source>
</evidence>
<reference evidence="2 3" key="1">
    <citation type="journal article" date="2016" name="Genome Announc.">
        <title>Genome Sequences of Pseudomonas oryzihabitans Phage POR1 and Pseudomonas aeruginosa Phage PAE1.</title>
        <authorList>
            <person name="Dyson Z.A."/>
            <person name="Seviour R.J."/>
            <person name="Tucci J."/>
            <person name="Petrovski S."/>
        </authorList>
    </citation>
    <scope>NUCLEOTIDE SEQUENCE [LARGE SCALE GENOMIC DNA]</scope>
</reference>
<keyword evidence="3" id="KW-1185">Reference proteome</keyword>
<dbReference type="RefSeq" id="YP_009215734.1">
    <property type="nucleotide sequence ID" value="NC_028980.1"/>
</dbReference>
<feature type="domain" description="Amino acid:DNA transferase" evidence="1">
    <location>
        <begin position="19"/>
        <end position="255"/>
    </location>
</feature>
<dbReference type="Proteomes" id="UP000204629">
    <property type="component" value="Segment"/>
</dbReference>
<protein>
    <recommendedName>
        <fullName evidence="1">Amino acid:DNA transferase domain-containing protein</fullName>
    </recommendedName>
</protein>
<proteinExistence type="predicted"/>
<sequence length="291" mass="33431">MSRNYPRLDIETFGRHLITTGDLDPIYTALVRAEQAGDFSVPQLCRWLLGYWCYYHAGVASFLSEKEGEEFWHWMMVAARNEEETPAGGRWPRGHERRHYRAKIAVDSVTSLQARYGDRPENMALYVGARATEDERLPFRTVSARAQEHNGFGPWIGFKIADMMDRVMEVPVDFDNAAVFMFKDPEKAAMMLWEQREAHKYPENAKPKREAILSGVADYLIGRFADLAAPPLGDRPVNIQEVETVLCKWKSHMNGHYPLWNDIREINGGLEPWAGRCSAARAFLNHMPKEQ</sequence>
<dbReference type="GeneID" id="26642072"/>
<dbReference type="KEGG" id="vg:26642072"/>